<evidence type="ECO:0000313" key="2">
    <source>
        <dbReference type="EMBL" id="KAL2076071.1"/>
    </source>
</evidence>
<organism evidence="2 3">
    <name type="scientific">Oculimacula yallundae</name>
    <dbReference type="NCBI Taxonomy" id="86028"/>
    <lineage>
        <taxon>Eukaryota</taxon>
        <taxon>Fungi</taxon>
        <taxon>Dikarya</taxon>
        <taxon>Ascomycota</taxon>
        <taxon>Pezizomycotina</taxon>
        <taxon>Leotiomycetes</taxon>
        <taxon>Helotiales</taxon>
        <taxon>Ploettnerulaceae</taxon>
        <taxon>Oculimacula</taxon>
    </lineage>
</organism>
<dbReference type="Proteomes" id="UP001595075">
    <property type="component" value="Unassembled WGS sequence"/>
</dbReference>
<accession>A0ABR4D2S8</accession>
<feature type="transmembrane region" description="Helical" evidence="1">
    <location>
        <begin position="76"/>
        <end position="99"/>
    </location>
</feature>
<keyword evidence="1" id="KW-0812">Transmembrane</keyword>
<evidence type="ECO:0000256" key="1">
    <source>
        <dbReference type="SAM" id="Phobius"/>
    </source>
</evidence>
<gene>
    <name evidence="2" type="ORF">VTL71DRAFT_1014</name>
</gene>
<evidence type="ECO:0000313" key="3">
    <source>
        <dbReference type="Proteomes" id="UP001595075"/>
    </source>
</evidence>
<protein>
    <submittedName>
        <fullName evidence="2">Uncharacterized protein</fullName>
    </submittedName>
</protein>
<name>A0ABR4D2S8_9HELO</name>
<proteinExistence type="predicted"/>
<dbReference type="EMBL" id="JAZHXI010000001">
    <property type="protein sequence ID" value="KAL2076071.1"/>
    <property type="molecule type" value="Genomic_DNA"/>
</dbReference>
<keyword evidence="3" id="KW-1185">Reference proteome</keyword>
<sequence length="102" mass="11702">MKLCLMERVFSDCLGITNPGYFVIIIEGGSLKSGEAVASHLALVLLYFSQASNRRKKYNLIYQVLQDRGRRDLRRVVVLVLSIYLQLSIPRLHPIFVFYSLP</sequence>
<keyword evidence="1" id="KW-1133">Transmembrane helix</keyword>
<reference evidence="2 3" key="1">
    <citation type="journal article" date="2024" name="Commun. Biol.">
        <title>Comparative genomic analysis of thermophilic fungi reveals convergent evolutionary adaptations and gene losses.</title>
        <authorList>
            <person name="Steindorff A.S."/>
            <person name="Aguilar-Pontes M.V."/>
            <person name="Robinson A.J."/>
            <person name="Andreopoulos B."/>
            <person name="LaButti K."/>
            <person name="Kuo A."/>
            <person name="Mondo S."/>
            <person name="Riley R."/>
            <person name="Otillar R."/>
            <person name="Haridas S."/>
            <person name="Lipzen A."/>
            <person name="Grimwood J."/>
            <person name="Schmutz J."/>
            <person name="Clum A."/>
            <person name="Reid I.D."/>
            <person name="Moisan M.C."/>
            <person name="Butler G."/>
            <person name="Nguyen T.T.M."/>
            <person name="Dewar K."/>
            <person name="Conant G."/>
            <person name="Drula E."/>
            <person name="Henrissat B."/>
            <person name="Hansel C."/>
            <person name="Singer S."/>
            <person name="Hutchinson M.I."/>
            <person name="de Vries R.P."/>
            <person name="Natvig D.O."/>
            <person name="Powell A.J."/>
            <person name="Tsang A."/>
            <person name="Grigoriev I.V."/>
        </authorList>
    </citation>
    <scope>NUCLEOTIDE SEQUENCE [LARGE SCALE GENOMIC DNA]</scope>
    <source>
        <strain evidence="2 3">CBS 494.80</strain>
    </source>
</reference>
<keyword evidence="1" id="KW-0472">Membrane</keyword>
<comment type="caution">
    <text evidence="2">The sequence shown here is derived from an EMBL/GenBank/DDBJ whole genome shotgun (WGS) entry which is preliminary data.</text>
</comment>